<name>A0A835NPR5_9PASS</name>
<keyword evidence="4 6" id="KW-0012">Acyltransferase</keyword>
<feature type="non-terminal residue" evidence="7">
    <location>
        <position position="1"/>
    </location>
</feature>
<dbReference type="Pfam" id="PF00797">
    <property type="entry name" value="Acetyltransf_2"/>
    <property type="match status" value="4"/>
</dbReference>
<evidence type="ECO:0000256" key="6">
    <source>
        <dbReference type="RuleBase" id="RU003452"/>
    </source>
</evidence>
<dbReference type="Proteomes" id="UP000618051">
    <property type="component" value="Unassembled WGS sequence"/>
</dbReference>
<dbReference type="InterPro" id="IPR038765">
    <property type="entry name" value="Papain-like_cys_pep_sf"/>
</dbReference>
<dbReference type="PANTHER" id="PTHR11786:SF8">
    <property type="entry name" value="ARYLAMINE N-ACETYLTRANSFERASE 1"/>
    <property type="match status" value="1"/>
</dbReference>
<keyword evidence="3 6" id="KW-0808">Transferase</keyword>
<evidence type="ECO:0000313" key="9">
    <source>
        <dbReference type="Proteomes" id="UP000618051"/>
    </source>
</evidence>
<protein>
    <recommendedName>
        <fullName evidence="2">arylamine N-acetyltransferase</fullName>
        <ecNumber evidence="2">2.3.1.5</ecNumber>
    </recommendedName>
</protein>
<accession>A0A835NPR5</accession>
<evidence type="ECO:0000256" key="5">
    <source>
        <dbReference type="ARBA" id="ARBA00052838"/>
    </source>
</evidence>
<reference evidence="7" key="1">
    <citation type="submission" date="2020-10" db="EMBL/GenBank/DDBJ databases">
        <title>Feather gene expression reveals the developmental basis of iridescence in African starlings.</title>
        <authorList>
            <person name="Rubenstein D.R."/>
        </authorList>
    </citation>
    <scope>NUCLEOTIDE SEQUENCE</scope>
    <source>
        <strain evidence="7">SS15</strain>
        <tissue evidence="7">Liver</tissue>
    </source>
</reference>
<dbReference type="FunFam" id="3.30.2140.20:FF:000001">
    <property type="entry name" value="Arylamine N-acetyltransferase 1"/>
    <property type="match status" value="2"/>
</dbReference>
<sequence length="815" mass="94490">LLQSDRGGGSMDIKEYFDRISYRGSHNKPDLATMSDIFQHHIQAVPFENLSIHCGERIELNLEATYNKIVKKKRGGWCMENNYLLSWVLKTLGYDVTLLGARVYVPEFDAYPEEIDHLLLQVQLDGKSYIPRDIEEFRGCNAHLQTAPDSLFVTKSICSLQTADGVRALVGWKLTEMKYNYRDNMDLVEIRILADEEIEKTLKEKFNITLDKKFVPHMAVRPSHTCANSPCEYLRTSKMNIQEYFGRISYNKPHKDADLQTLTAIFQHHIQTIPFENLSMHSGEAIELDLQSTYNKIVRKKRGGWCLEINHLLFWALQELGYEVCILGANSYEPAEKGYTAEINHILLKVVIQGDSYIIDAGFGGAYQMWHPLMLISGKDQPQVPGIFHLMEDDGTWYLEKVKRKHYIPEHSNKDIPDTPELGNIRKIYRFTLKPRHIDDFQELNAYLQVSPDNILQKKSICTLQTTSGFLALVGWTFTDMKYKYMEDMDLVNITTLTDEEVEKTLKDKFNIVLENKLVPVNVREMNLEEYFARTGYKGSTEKQDLETLTDIFQHHIRAVPFENLSIHCGEKITLELEHVYNKIVRRKRGGWCMENNQLLGWVLKGLGYDTSFLGAYVFNPHQNAYATLMTHLVVKVVIDGKAYVVDAGFGVSYQMWQPMELVSGKEQPQAPGVFRFTEKNGVWYLEKMRRKQYIPNQSFSNSDLLEKKECRKVYMFSLEPRTVEDFRFQCTYLQTSPDSLFTKKSICTLQTTDGFRALIGWTLTETTYNYKENMDLVEFVTLEDEELEKTLKEKFNITLERKLVPINVKGPYTI</sequence>
<evidence type="ECO:0000256" key="4">
    <source>
        <dbReference type="ARBA" id="ARBA00023315"/>
    </source>
</evidence>
<dbReference type="OrthoDB" id="10260017at2759"/>
<evidence type="ECO:0000256" key="3">
    <source>
        <dbReference type="ARBA" id="ARBA00022679"/>
    </source>
</evidence>
<dbReference type="EMBL" id="JADDUC010000105">
    <property type="protein sequence ID" value="KAG0118664.1"/>
    <property type="molecule type" value="Genomic_DNA"/>
</dbReference>
<dbReference type="GO" id="GO:0004060">
    <property type="term" value="F:arylamine N-acetyltransferase activity"/>
    <property type="evidence" value="ECO:0007669"/>
    <property type="project" value="UniProtKB-EC"/>
</dbReference>
<keyword evidence="9" id="KW-1185">Reference proteome</keyword>
<evidence type="ECO:0000256" key="2">
    <source>
        <dbReference type="ARBA" id="ARBA00012701"/>
    </source>
</evidence>
<dbReference type="Gene3D" id="3.30.2140.20">
    <property type="match status" value="4"/>
</dbReference>
<reference evidence="8 9" key="2">
    <citation type="journal article" date="2021" name="J. Hered.">
        <title>Feather Gene Expression Elucidates the Developmental Basis of Plumage Iridescence in African Starlings.</title>
        <authorList>
            <person name="Rubenstein D.R."/>
            <person name="Corvelo A."/>
            <person name="MacManes M.D."/>
            <person name="Maia R."/>
            <person name="Narzisi G."/>
            <person name="Rousaki A."/>
            <person name="Vandenabeele P."/>
            <person name="Shawkey M.D."/>
            <person name="Solomon J."/>
        </authorList>
    </citation>
    <scope>NUCLEOTIDE SEQUENCE [LARGE SCALE GENOMIC DNA]</scope>
    <source>
        <strain evidence="8">SS15</strain>
    </source>
</reference>
<evidence type="ECO:0000313" key="7">
    <source>
        <dbReference type="EMBL" id="KAG0118664.1"/>
    </source>
</evidence>
<dbReference type="SUPFAM" id="SSF54001">
    <property type="entry name" value="Cysteine proteinases"/>
    <property type="match status" value="3"/>
</dbReference>
<evidence type="ECO:0000313" key="8">
    <source>
        <dbReference type="EMBL" id="KAI1235571.1"/>
    </source>
</evidence>
<gene>
    <name evidence="8" type="ORF">IHE44_0002451</name>
    <name evidence="7" type="ORF">IHE44_000696</name>
</gene>
<dbReference type="InterPro" id="IPR053710">
    <property type="entry name" value="Arylamine_NAT_domain_sf"/>
</dbReference>
<evidence type="ECO:0000256" key="1">
    <source>
        <dbReference type="ARBA" id="ARBA00006547"/>
    </source>
</evidence>
<comment type="similarity">
    <text evidence="1 6">Belongs to the arylamine N-acetyltransferase family.</text>
</comment>
<proteinExistence type="inferred from homology"/>
<dbReference type="PRINTS" id="PR01543">
    <property type="entry name" value="ANATRNSFRASE"/>
</dbReference>
<comment type="caution">
    <text evidence="7">The sequence shown here is derived from an EMBL/GenBank/DDBJ whole genome shotgun (WGS) entry which is preliminary data.</text>
</comment>
<dbReference type="PANTHER" id="PTHR11786">
    <property type="entry name" value="N-HYDROXYARYLAMINE O-ACETYLTRANSFERASE"/>
    <property type="match status" value="1"/>
</dbReference>
<dbReference type="EC" id="2.3.1.5" evidence="2"/>
<dbReference type="InterPro" id="IPR001447">
    <property type="entry name" value="Arylamine_N-AcTrfase"/>
</dbReference>
<dbReference type="EMBL" id="JADDUC020000012">
    <property type="protein sequence ID" value="KAI1235571.1"/>
    <property type="molecule type" value="Genomic_DNA"/>
</dbReference>
<comment type="catalytic activity">
    <reaction evidence="5">
        <text>an arylamine + acetyl-CoA = an N-acetylarylamine + CoA</text>
        <dbReference type="Rhea" id="RHEA:16613"/>
        <dbReference type="ChEBI" id="CHEBI:13790"/>
        <dbReference type="ChEBI" id="CHEBI:50471"/>
        <dbReference type="ChEBI" id="CHEBI:57287"/>
        <dbReference type="ChEBI" id="CHEBI:57288"/>
        <dbReference type="EC" id="2.3.1.5"/>
    </reaction>
</comment>
<reference evidence="8" key="3">
    <citation type="submission" date="2022-01" db="EMBL/GenBank/DDBJ databases">
        <authorList>
            <person name="Rubenstein D.R."/>
        </authorList>
    </citation>
    <scope>NUCLEOTIDE SEQUENCE</scope>
    <source>
        <strain evidence="8">SS15</strain>
        <tissue evidence="8">Liver</tissue>
    </source>
</reference>
<dbReference type="AlphaFoldDB" id="A0A835NPR5"/>
<organism evidence="7">
    <name type="scientific">Lamprotornis superbus</name>
    <dbReference type="NCBI Taxonomy" id="245042"/>
    <lineage>
        <taxon>Eukaryota</taxon>
        <taxon>Metazoa</taxon>
        <taxon>Chordata</taxon>
        <taxon>Craniata</taxon>
        <taxon>Vertebrata</taxon>
        <taxon>Euteleostomi</taxon>
        <taxon>Archelosauria</taxon>
        <taxon>Archosauria</taxon>
        <taxon>Dinosauria</taxon>
        <taxon>Saurischia</taxon>
        <taxon>Theropoda</taxon>
        <taxon>Coelurosauria</taxon>
        <taxon>Aves</taxon>
        <taxon>Neognathae</taxon>
        <taxon>Neoaves</taxon>
        <taxon>Telluraves</taxon>
        <taxon>Australaves</taxon>
        <taxon>Passeriformes</taxon>
        <taxon>Sturnidae</taxon>
        <taxon>Lamprotornis</taxon>
    </lineage>
</organism>